<proteinExistence type="predicted"/>
<dbReference type="Proteomes" id="UP000076761">
    <property type="component" value="Unassembled WGS sequence"/>
</dbReference>
<gene>
    <name evidence="4" type="ORF">NEOLEDRAFT_1147545</name>
</gene>
<dbReference type="OrthoDB" id="3253026at2759"/>
<reference evidence="4 5" key="1">
    <citation type="journal article" date="2016" name="Mol. Biol. Evol.">
        <title>Comparative Genomics of Early-Diverging Mushroom-Forming Fungi Provides Insights into the Origins of Lignocellulose Decay Capabilities.</title>
        <authorList>
            <person name="Nagy L.G."/>
            <person name="Riley R."/>
            <person name="Tritt A."/>
            <person name="Adam C."/>
            <person name="Daum C."/>
            <person name="Floudas D."/>
            <person name="Sun H."/>
            <person name="Yadav J.S."/>
            <person name="Pangilinan J."/>
            <person name="Larsson K.H."/>
            <person name="Matsuura K."/>
            <person name="Barry K."/>
            <person name="Labutti K."/>
            <person name="Kuo R."/>
            <person name="Ohm R.A."/>
            <person name="Bhattacharya S.S."/>
            <person name="Shirouzu T."/>
            <person name="Yoshinaga Y."/>
            <person name="Martin F.M."/>
            <person name="Grigoriev I.V."/>
            <person name="Hibbett D.S."/>
        </authorList>
    </citation>
    <scope>NUCLEOTIDE SEQUENCE [LARGE SCALE GENOMIC DNA]</scope>
    <source>
        <strain evidence="4 5">HHB14362 ss-1</strain>
    </source>
</reference>
<feature type="transmembrane region" description="Helical" evidence="2">
    <location>
        <begin position="431"/>
        <end position="454"/>
    </location>
</feature>
<protein>
    <submittedName>
        <fullName evidence="4">Uncharacterized protein</fullName>
    </submittedName>
</protein>
<organism evidence="4 5">
    <name type="scientific">Neolentinus lepideus HHB14362 ss-1</name>
    <dbReference type="NCBI Taxonomy" id="1314782"/>
    <lineage>
        <taxon>Eukaryota</taxon>
        <taxon>Fungi</taxon>
        <taxon>Dikarya</taxon>
        <taxon>Basidiomycota</taxon>
        <taxon>Agaricomycotina</taxon>
        <taxon>Agaricomycetes</taxon>
        <taxon>Gloeophyllales</taxon>
        <taxon>Gloeophyllaceae</taxon>
        <taxon>Neolentinus</taxon>
    </lineage>
</organism>
<evidence type="ECO:0000256" key="2">
    <source>
        <dbReference type="SAM" id="Phobius"/>
    </source>
</evidence>
<evidence type="ECO:0000256" key="3">
    <source>
        <dbReference type="SAM" id="SignalP"/>
    </source>
</evidence>
<feature type="signal peptide" evidence="3">
    <location>
        <begin position="1"/>
        <end position="20"/>
    </location>
</feature>
<keyword evidence="2" id="KW-0472">Membrane</keyword>
<evidence type="ECO:0000313" key="5">
    <source>
        <dbReference type="Proteomes" id="UP000076761"/>
    </source>
</evidence>
<feature type="region of interest" description="Disordered" evidence="1">
    <location>
        <begin position="496"/>
        <end position="561"/>
    </location>
</feature>
<accession>A0A165T581</accession>
<feature type="transmembrane region" description="Helical" evidence="2">
    <location>
        <begin position="250"/>
        <end position="267"/>
    </location>
</feature>
<keyword evidence="3" id="KW-0732">Signal</keyword>
<keyword evidence="2" id="KW-1133">Transmembrane helix</keyword>
<keyword evidence="5" id="KW-1185">Reference proteome</keyword>
<name>A0A165T581_9AGAM</name>
<evidence type="ECO:0000313" key="4">
    <source>
        <dbReference type="EMBL" id="KZT26159.1"/>
    </source>
</evidence>
<feature type="transmembrane region" description="Helical" evidence="2">
    <location>
        <begin position="279"/>
        <end position="303"/>
    </location>
</feature>
<dbReference type="InParanoid" id="A0A165T581"/>
<keyword evidence="2" id="KW-0812">Transmembrane</keyword>
<feature type="compositionally biased region" description="Basic and acidic residues" evidence="1">
    <location>
        <begin position="502"/>
        <end position="549"/>
    </location>
</feature>
<feature type="transmembrane region" description="Helical" evidence="2">
    <location>
        <begin position="466"/>
        <end position="486"/>
    </location>
</feature>
<feature type="transmembrane region" description="Helical" evidence="2">
    <location>
        <begin position="581"/>
        <end position="600"/>
    </location>
</feature>
<dbReference type="EMBL" id="KV425568">
    <property type="protein sequence ID" value="KZT26159.1"/>
    <property type="molecule type" value="Genomic_DNA"/>
</dbReference>
<sequence length="614" mass="69204">MNSLLLWTSILVLLSVPAVSAPIDRNVVCVEATWSDLCVFLLTNYIAHAGTVPPSSGARWYDMAMASITAFFMPVISLQGPLSTFALWLWTKGWADDIHWAWGRSALLVVARARTWEPSTRVSTVETEAHVSVPEKVHAKLPHTWKMYRYPRFVRTLARLNIWSETNNMPNVSEILETAGIVVDDGGIRGAIQSLEMRYLNIHGGTTAAHLPRGYDLAFLPMVFMRYRLSLKYSNRENAKIQLSHHRSSLAMLVSIVQLVSSIFTLYRTKGDQIVRHGYAAFGLSVIPFMLMTVINLAFNAILGDYPYLYILRTRVLEEAEGRLEHGKRFVGCIGHTTDIVILGQGQTLVRLFESVEMYLEDSQENQCPDRVLVVKASGKEKKFKFIAHSSSEAPRHVFIVPALISYPPLVDEHLDANNALPGNPLLITPVLLALMFTLLVVLPHVIIYGLTGFKKGDSTHGERAWMMAWLAVTQFPLLVRSLSYLRGTITRIPGMSPVGRRSREDSEMPGAERDSQEKESEMSQADRDSQEKESEMPQADRDSEKSDQGTEQLWQESKQDVPESWENSKIPIWVRLNLGYWLYLLLLLPSGVGGYIQLVKMYMEFESCSLTPS</sequence>
<feature type="chain" id="PRO_5007866978" evidence="3">
    <location>
        <begin position="21"/>
        <end position="614"/>
    </location>
</feature>
<dbReference type="AlphaFoldDB" id="A0A165T581"/>
<evidence type="ECO:0000256" key="1">
    <source>
        <dbReference type="SAM" id="MobiDB-lite"/>
    </source>
</evidence>